<dbReference type="EMBL" id="CAEZTY010000039">
    <property type="protein sequence ID" value="CAB4587507.1"/>
    <property type="molecule type" value="Genomic_DNA"/>
</dbReference>
<dbReference type="InterPro" id="IPR031100">
    <property type="entry name" value="LOG_fam"/>
</dbReference>
<dbReference type="AlphaFoldDB" id="A0A6J6AJN0"/>
<gene>
    <name evidence="3" type="ORF">UFOPK1762_01113</name>
    <name evidence="4" type="ORF">UFOPK1906_00210</name>
    <name evidence="5" type="ORF">UFOPK2624_00731</name>
    <name evidence="6" type="ORF">UFOPK2969_00499</name>
    <name evidence="7" type="ORF">UFOPK3010_01480</name>
    <name evidence="1" type="ORF">UFOPK3331_01693</name>
    <name evidence="8" type="ORF">UFOPK3785_01391</name>
    <name evidence="9" type="ORF">UFOPK3927_01135</name>
    <name evidence="2" type="ORF">UFOPK4201_00362</name>
    <name evidence="10" type="ORF">UFOPK4371_00519</name>
</gene>
<organism evidence="2">
    <name type="scientific">freshwater metagenome</name>
    <dbReference type="NCBI Taxonomy" id="449393"/>
    <lineage>
        <taxon>unclassified sequences</taxon>
        <taxon>metagenomes</taxon>
        <taxon>ecological metagenomes</taxon>
    </lineage>
</organism>
<evidence type="ECO:0000313" key="10">
    <source>
        <dbReference type="EMBL" id="CAB5075536.1"/>
    </source>
</evidence>
<dbReference type="EMBL" id="CAEZXY010000022">
    <property type="protein sequence ID" value="CAB4704324.1"/>
    <property type="molecule type" value="Genomic_DNA"/>
</dbReference>
<reference evidence="2" key="1">
    <citation type="submission" date="2020-05" db="EMBL/GenBank/DDBJ databases">
        <authorList>
            <person name="Chiriac C."/>
            <person name="Salcher M."/>
            <person name="Ghai R."/>
            <person name="Kavagutti S V."/>
        </authorList>
    </citation>
    <scope>NUCLEOTIDE SEQUENCE</scope>
</reference>
<dbReference type="EMBL" id="CAFAAD010000025">
    <property type="protein sequence ID" value="CAB4787364.1"/>
    <property type="molecule type" value="Genomic_DNA"/>
</dbReference>
<evidence type="ECO:0000313" key="1">
    <source>
        <dbReference type="EMBL" id="CAB4346015.1"/>
    </source>
</evidence>
<dbReference type="PANTHER" id="PTHR31223:SF70">
    <property type="entry name" value="LOG FAMILY PROTEIN YJL055W"/>
    <property type="match status" value="1"/>
</dbReference>
<dbReference type="EMBL" id="CAFAAM010000250">
    <property type="protein sequence ID" value="CAB4816402.1"/>
    <property type="molecule type" value="Genomic_DNA"/>
</dbReference>
<dbReference type="EMBL" id="CAFBNJ010000079">
    <property type="protein sequence ID" value="CAB4959620.1"/>
    <property type="molecule type" value="Genomic_DNA"/>
</dbReference>
<dbReference type="EMBL" id="CAEUNJ010000010">
    <property type="protein sequence ID" value="CAB4370675.1"/>
    <property type="molecule type" value="Genomic_DNA"/>
</dbReference>
<evidence type="ECO:0000313" key="4">
    <source>
        <dbReference type="EMBL" id="CAB4613667.1"/>
    </source>
</evidence>
<dbReference type="SUPFAM" id="SSF102405">
    <property type="entry name" value="MCP/YpsA-like"/>
    <property type="match status" value="1"/>
</dbReference>
<sequence>MTTLRSLCVYCGSKLGNDPRHEAVAVELGRLMAQAGVRLVYGGGSVGLMGSVADSVLANGGEVFGVIPKGLFTTEIGHPGLTELVEVGSMHERKALMAAEADGFVALPGGLGTLEELAEIATWSQLGIHAKPVGVLDVDGFWEPLLGFLDGAADAGFIRPQHRNIILRITAVEDVIPALSSAAVPPSAPLLGLEES</sequence>
<dbReference type="EMBL" id="CAFBOK010000127">
    <property type="protein sequence ID" value="CAB4987999.1"/>
    <property type="molecule type" value="Genomic_DNA"/>
</dbReference>
<dbReference type="GO" id="GO:0016799">
    <property type="term" value="F:hydrolase activity, hydrolyzing N-glycosyl compounds"/>
    <property type="evidence" value="ECO:0007669"/>
    <property type="project" value="TreeGrafter"/>
</dbReference>
<dbReference type="EMBL" id="CAEZVC010000006">
    <property type="protein sequence ID" value="CAB4613667.1"/>
    <property type="molecule type" value="Genomic_DNA"/>
</dbReference>
<proteinExistence type="predicted"/>
<dbReference type="NCBIfam" id="TIGR00730">
    <property type="entry name" value="Rossman fold protein, TIGR00730 family"/>
    <property type="match status" value="1"/>
</dbReference>
<evidence type="ECO:0000313" key="5">
    <source>
        <dbReference type="EMBL" id="CAB4704324.1"/>
    </source>
</evidence>
<dbReference type="GO" id="GO:0005829">
    <property type="term" value="C:cytosol"/>
    <property type="evidence" value="ECO:0007669"/>
    <property type="project" value="TreeGrafter"/>
</dbReference>
<evidence type="ECO:0000313" key="7">
    <source>
        <dbReference type="EMBL" id="CAB4816402.1"/>
    </source>
</evidence>
<evidence type="ECO:0000313" key="2">
    <source>
        <dbReference type="EMBL" id="CAB4370675.1"/>
    </source>
</evidence>
<dbReference type="Gene3D" id="3.40.50.450">
    <property type="match status" value="1"/>
</dbReference>
<dbReference type="EMBL" id="CAFBRD010000018">
    <property type="protein sequence ID" value="CAB5075536.1"/>
    <property type="molecule type" value="Genomic_DNA"/>
</dbReference>
<accession>A0A6J6AJN0</accession>
<dbReference type="InterPro" id="IPR005269">
    <property type="entry name" value="LOG"/>
</dbReference>
<name>A0A6J6AJN0_9ZZZZ</name>
<evidence type="ECO:0000313" key="8">
    <source>
        <dbReference type="EMBL" id="CAB4959620.1"/>
    </source>
</evidence>
<evidence type="ECO:0000313" key="6">
    <source>
        <dbReference type="EMBL" id="CAB4787364.1"/>
    </source>
</evidence>
<evidence type="ECO:0000313" key="9">
    <source>
        <dbReference type="EMBL" id="CAB4987999.1"/>
    </source>
</evidence>
<dbReference type="PANTHER" id="PTHR31223">
    <property type="entry name" value="LOG FAMILY PROTEIN YJL055W"/>
    <property type="match status" value="1"/>
</dbReference>
<dbReference type="GO" id="GO:0009691">
    <property type="term" value="P:cytokinin biosynthetic process"/>
    <property type="evidence" value="ECO:0007669"/>
    <property type="project" value="InterPro"/>
</dbReference>
<dbReference type="EMBL" id="CAESAL010000087">
    <property type="protein sequence ID" value="CAB4346015.1"/>
    <property type="molecule type" value="Genomic_DNA"/>
</dbReference>
<dbReference type="Pfam" id="PF03641">
    <property type="entry name" value="Lysine_decarbox"/>
    <property type="match status" value="1"/>
</dbReference>
<protein>
    <submittedName>
        <fullName evidence="2">Unannotated protein</fullName>
    </submittedName>
</protein>
<evidence type="ECO:0000313" key="3">
    <source>
        <dbReference type="EMBL" id="CAB4587507.1"/>
    </source>
</evidence>